<dbReference type="Gene3D" id="3.40.50.12790">
    <property type="entry name" value="FHIPEP family, domain 4"/>
    <property type="match status" value="1"/>
</dbReference>
<sequence length="697" mass="73935">MKTSLTASLREMRVAAPMFLLAILAMVILPMPPVLLDILFTFNIVLALVVILVAVNSRRPLDFSVFPSIILATTLMRLSLNVASTRVVLLHGHEGTSAAGHVIESFGNVVIGGNFIVGLVVFVILMVVNFIVVTKGAERISEVSARFTLDALPGKQMAIDADLNAGLINQEQAQKRRREVGTEADFYGAMDGASKFVRGDAIASILILLINMIGGVAIGAFMHGLSLGDALRQYGLLTIGDGLVAQIPALLLSAAAAIIVTRISDSAGNLESQVGEQMLASPQVLYSAAGVMLVLALIPGMPWMAFASFAVALGWAGRRMSQRGDAVVAEAPDLDATLALAPPPEMDWRALPVVEPMAVAVGYKLVNLIDPAQGAPLTQRIKGMRQTLSEQLGVLLPALPVRDDLALKATSYSVLLNGSPLAQASIYPDKLMAIASGQVWGELDGTPSVDPAYGMAVTWIDPAQKAHALGLGYQVVDAASVIATHVSKLARETLPELLRFDDIAALLERLNAIAPKLGAALDKAYTHAHLLKIMRLLLAENVALRDIVSIAGTLVENAEITKDPILLAAEVRCTLRRQIVSQLLGPEGQSAALRVFNLGGELETHLLNALNQARQGGAKVALDSVPVDPVLLGQLQQHMPAARDRLKGQGASPALLVMPQVRPLLARYARLFAPGLSVLSYNEVPEQREIVVVGSLG</sequence>
<dbReference type="InterPro" id="IPR042194">
    <property type="entry name" value="FHIPEP_1"/>
</dbReference>
<dbReference type="RefSeq" id="WP_394414974.1">
    <property type="nucleotide sequence ID" value="NZ_JBIGIC010000010.1"/>
</dbReference>
<feature type="transmembrane region" description="Helical" evidence="7">
    <location>
        <begin position="243"/>
        <end position="263"/>
    </location>
</feature>
<dbReference type="Proteomes" id="UP001606134">
    <property type="component" value="Unassembled WGS sequence"/>
</dbReference>
<keyword evidence="6 7" id="KW-0472">Membrane</keyword>
<feature type="transmembrane region" description="Helical" evidence="7">
    <location>
        <begin position="38"/>
        <end position="57"/>
    </location>
</feature>
<keyword evidence="4 7" id="KW-0812">Transmembrane</keyword>
<keyword evidence="3" id="KW-1003">Cell membrane</keyword>
<gene>
    <name evidence="8" type="ORF">ACG04R_20115</name>
</gene>
<evidence type="ECO:0000313" key="9">
    <source>
        <dbReference type="Proteomes" id="UP001606134"/>
    </source>
</evidence>
<reference evidence="8 9" key="1">
    <citation type="submission" date="2024-08" db="EMBL/GenBank/DDBJ databases">
        <authorList>
            <person name="Lu H."/>
        </authorList>
    </citation>
    <scope>NUCLEOTIDE SEQUENCE [LARGE SCALE GENOMIC DNA]</scope>
    <source>
        <strain evidence="8 9">BYS78W</strain>
    </source>
</reference>
<comment type="caution">
    <text evidence="8">The sequence shown here is derived from an EMBL/GenBank/DDBJ whole genome shotgun (WGS) entry which is preliminary data.</text>
</comment>
<dbReference type="PANTHER" id="PTHR30161:SF1">
    <property type="entry name" value="FLAGELLAR BIOSYNTHESIS PROTEIN FLHA-RELATED"/>
    <property type="match status" value="1"/>
</dbReference>
<accession>A0ABW7HH63</accession>
<feature type="transmembrane region" description="Helical" evidence="7">
    <location>
        <begin position="69"/>
        <end position="89"/>
    </location>
</feature>
<dbReference type="InterPro" id="IPR025505">
    <property type="entry name" value="FHIPEP_CS"/>
</dbReference>
<keyword evidence="9" id="KW-1185">Reference proteome</keyword>
<protein>
    <submittedName>
        <fullName evidence="8">Flagellar biosynthesis protein FlhA</fullName>
    </submittedName>
</protein>
<name>A0ABW7HH63_9BURK</name>
<evidence type="ECO:0000256" key="7">
    <source>
        <dbReference type="SAM" id="Phobius"/>
    </source>
</evidence>
<dbReference type="PROSITE" id="PS00994">
    <property type="entry name" value="FHIPEP"/>
    <property type="match status" value="1"/>
</dbReference>
<comment type="similarity">
    <text evidence="2">Belongs to the FHIPEP (flagella/HR/invasion proteins export pore) family.</text>
</comment>
<dbReference type="PRINTS" id="PR00949">
    <property type="entry name" value="TYPE3IMAPROT"/>
</dbReference>
<proteinExistence type="inferred from homology"/>
<dbReference type="InterPro" id="IPR001712">
    <property type="entry name" value="T3SS_FHIPEP"/>
</dbReference>
<keyword evidence="8" id="KW-0282">Flagellum</keyword>
<keyword evidence="8" id="KW-0969">Cilium</keyword>
<organism evidence="8 9">
    <name type="scientific">Pelomonas candidula</name>
    <dbReference type="NCBI Taxonomy" id="3299025"/>
    <lineage>
        <taxon>Bacteria</taxon>
        <taxon>Pseudomonadati</taxon>
        <taxon>Pseudomonadota</taxon>
        <taxon>Betaproteobacteria</taxon>
        <taxon>Burkholderiales</taxon>
        <taxon>Sphaerotilaceae</taxon>
        <taxon>Roseateles</taxon>
    </lineage>
</organism>
<dbReference type="InterPro" id="IPR042196">
    <property type="entry name" value="FHIPEP_4"/>
</dbReference>
<evidence type="ECO:0000256" key="4">
    <source>
        <dbReference type="ARBA" id="ARBA00022692"/>
    </source>
</evidence>
<evidence type="ECO:0000256" key="2">
    <source>
        <dbReference type="ARBA" id="ARBA00008835"/>
    </source>
</evidence>
<comment type="subcellular location">
    <subcellularLocation>
        <location evidence="1">Cell membrane</location>
        <topology evidence="1">Multi-pass membrane protein</topology>
    </subcellularLocation>
</comment>
<evidence type="ECO:0000256" key="3">
    <source>
        <dbReference type="ARBA" id="ARBA00022475"/>
    </source>
</evidence>
<evidence type="ECO:0000256" key="5">
    <source>
        <dbReference type="ARBA" id="ARBA00022989"/>
    </source>
</evidence>
<dbReference type="Gene3D" id="1.10.8.540">
    <property type="entry name" value="FHIPEP family, domain 3"/>
    <property type="match status" value="1"/>
</dbReference>
<keyword evidence="8" id="KW-0966">Cell projection</keyword>
<feature type="transmembrane region" description="Helical" evidence="7">
    <location>
        <begin position="12"/>
        <end position="32"/>
    </location>
</feature>
<evidence type="ECO:0000256" key="6">
    <source>
        <dbReference type="ARBA" id="ARBA00023136"/>
    </source>
</evidence>
<dbReference type="Pfam" id="PF00771">
    <property type="entry name" value="FHIPEP"/>
    <property type="match status" value="1"/>
</dbReference>
<dbReference type="PANTHER" id="PTHR30161">
    <property type="entry name" value="FLAGELLAR EXPORT PROTEIN, MEMBRANE FLHA SUBUNIT-RELATED"/>
    <property type="match status" value="1"/>
</dbReference>
<dbReference type="EMBL" id="JBIGIC010000010">
    <property type="protein sequence ID" value="MFG6489003.1"/>
    <property type="molecule type" value="Genomic_DNA"/>
</dbReference>
<feature type="transmembrane region" description="Helical" evidence="7">
    <location>
        <begin position="201"/>
        <end position="223"/>
    </location>
</feature>
<evidence type="ECO:0000256" key="1">
    <source>
        <dbReference type="ARBA" id="ARBA00004651"/>
    </source>
</evidence>
<dbReference type="InterPro" id="IPR042193">
    <property type="entry name" value="FHIPEP_3"/>
</dbReference>
<dbReference type="PIRSF" id="PIRSF005419">
    <property type="entry name" value="FlhA"/>
    <property type="match status" value="1"/>
</dbReference>
<feature type="transmembrane region" description="Helical" evidence="7">
    <location>
        <begin position="109"/>
        <end position="132"/>
    </location>
</feature>
<dbReference type="Gene3D" id="3.40.30.60">
    <property type="entry name" value="FHIPEP family, domain 1"/>
    <property type="match status" value="1"/>
</dbReference>
<evidence type="ECO:0000313" key="8">
    <source>
        <dbReference type="EMBL" id="MFG6489003.1"/>
    </source>
</evidence>
<feature type="transmembrane region" description="Helical" evidence="7">
    <location>
        <begin position="284"/>
        <end position="315"/>
    </location>
</feature>
<keyword evidence="5 7" id="KW-1133">Transmembrane helix</keyword>